<feature type="domain" description="DEAD-box RNA helicase Q" evidence="11">
    <location>
        <begin position="94"/>
        <end position="122"/>
    </location>
</feature>
<comment type="similarity">
    <text evidence="7">Belongs to the DEAD box helicase family.</text>
</comment>
<dbReference type="GO" id="GO:0005524">
    <property type="term" value="F:ATP binding"/>
    <property type="evidence" value="ECO:0007669"/>
    <property type="project" value="UniProtKB-UniRule"/>
</dbReference>
<protein>
    <recommendedName>
        <fullName evidence="8">ATP-dependent RNA helicase</fullName>
        <ecNumber evidence="8">3.6.4.13</ecNumber>
    </recommendedName>
</protein>
<evidence type="ECO:0000256" key="4">
    <source>
        <dbReference type="ARBA" id="ARBA00022840"/>
    </source>
</evidence>
<evidence type="ECO:0000313" key="12">
    <source>
        <dbReference type="EMBL" id="KAK7501083.1"/>
    </source>
</evidence>
<keyword evidence="5 8" id="KW-0694">RNA-binding</keyword>
<dbReference type="EC" id="3.6.4.13" evidence="8"/>
<dbReference type="PROSITE" id="PS51195">
    <property type="entry name" value="Q_MOTIF"/>
    <property type="match status" value="1"/>
</dbReference>
<dbReference type="SMART" id="SM00487">
    <property type="entry name" value="DEXDc"/>
    <property type="match status" value="1"/>
</dbReference>
<keyword evidence="3 7" id="KW-0347">Helicase</keyword>
<comment type="catalytic activity">
    <reaction evidence="8">
        <text>ATP + H2O = ADP + phosphate + H(+)</text>
        <dbReference type="Rhea" id="RHEA:13065"/>
        <dbReference type="ChEBI" id="CHEBI:15377"/>
        <dbReference type="ChEBI" id="CHEBI:15378"/>
        <dbReference type="ChEBI" id="CHEBI:30616"/>
        <dbReference type="ChEBI" id="CHEBI:43474"/>
        <dbReference type="ChEBI" id="CHEBI:456216"/>
        <dbReference type="EC" id="3.6.4.13"/>
    </reaction>
</comment>
<feature type="domain" description="Helicase C-terminal" evidence="10">
    <location>
        <begin position="363"/>
        <end position="508"/>
    </location>
</feature>
<evidence type="ECO:0000256" key="7">
    <source>
        <dbReference type="RuleBase" id="RU000492"/>
    </source>
</evidence>
<dbReference type="Pfam" id="PF00271">
    <property type="entry name" value="Helicase_C"/>
    <property type="match status" value="1"/>
</dbReference>
<accession>A0ABD0LNM1</accession>
<dbReference type="PROSITE" id="PS51194">
    <property type="entry name" value="HELICASE_CTER"/>
    <property type="match status" value="1"/>
</dbReference>
<comment type="caution">
    <text evidence="12">The sequence shown here is derived from an EMBL/GenBank/DDBJ whole genome shotgun (WGS) entry which is preliminary data.</text>
</comment>
<gene>
    <name evidence="12" type="ORF">BaRGS_00007568</name>
</gene>
<dbReference type="CDD" id="cd18787">
    <property type="entry name" value="SF2_C_DEAD"/>
    <property type="match status" value="1"/>
</dbReference>
<dbReference type="PROSITE" id="PS00039">
    <property type="entry name" value="DEAD_ATP_HELICASE"/>
    <property type="match status" value="1"/>
</dbReference>
<dbReference type="PROSITE" id="PS51192">
    <property type="entry name" value="HELICASE_ATP_BIND_1"/>
    <property type="match status" value="1"/>
</dbReference>
<comment type="domain">
    <text evidence="8">The Q motif is unique to and characteristic of the DEAD box family of RNA helicases and controls ATP binding and hydrolysis.</text>
</comment>
<evidence type="ECO:0000256" key="2">
    <source>
        <dbReference type="ARBA" id="ARBA00022801"/>
    </source>
</evidence>
<keyword evidence="1 7" id="KW-0547">Nucleotide-binding</keyword>
<dbReference type="AlphaFoldDB" id="A0ABD0LNM1"/>
<feature type="domain" description="Helicase ATP-binding" evidence="9">
    <location>
        <begin position="126"/>
        <end position="315"/>
    </location>
</feature>
<dbReference type="EMBL" id="JACVVK020000033">
    <property type="protein sequence ID" value="KAK7501083.1"/>
    <property type="molecule type" value="Genomic_DNA"/>
</dbReference>
<keyword evidence="4 7" id="KW-0067">ATP-binding</keyword>
<dbReference type="InterPro" id="IPR014014">
    <property type="entry name" value="RNA_helicase_DEAD_Q_motif"/>
</dbReference>
<evidence type="ECO:0000313" key="13">
    <source>
        <dbReference type="Proteomes" id="UP001519460"/>
    </source>
</evidence>
<dbReference type="InterPro" id="IPR027417">
    <property type="entry name" value="P-loop_NTPase"/>
</dbReference>
<keyword evidence="13" id="KW-1185">Reference proteome</keyword>
<dbReference type="GO" id="GO:0003724">
    <property type="term" value="F:RNA helicase activity"/>
    <property type="evidence" value="ECO:0007669"/>
    <property type="project" value="UniProtKB-EC"/>
</dbReference>
<dbReference type="GO" id="GO:0016787">
    <property type="term" value="F:hydrolase activity"/>
    <property type="evidence" value="ECO:0007669"/>
    <property type="project" value="UniProtKB-KW"/>
</dbReference>
<dbReference type="Proteomes" id="UP001519460">
    <property type="component" value="Unassembled WGS sequence"/>
</dbReference>
<keyword evidence="2 7" id="KW-0378">Hydrolase</keyword>
<dbReference type="GO" id="GO:0003723">
    <property type="term" value="F:RNA binding"/>
    <property type="evidence" value="ECO:0007669"/>
    <property type="project" value="UniProtKB-UniRule"/>
</dbReference>
<dbReference type="Pfam" id="PF00270">
    <property type="entry name" value="DEAD"/>
    <property type="match status" value="1"/>
</dbReference>
<dbReference type="SMART" id="SM00490">
    <property type="entry name" value="HELICc"/>
    <property type="match status" value="1"/>
</dbReference>
<organism evidence="12 13">
    <name type="scientific">Batillaria attramentaria</name>
    <dbReference type="NCBI Taxonomy" id="370345"/>
    <lineage>
        <taxon>Eukaryota</taxon>
        <taxon>Metazoa</taxon>
        <taxon>Spiralia</taxon>
        <taxon>Lophotrochozoa</taxon>
        <taxon>Mollusca</taxon>
        <taxon>Gastropoda</taxon>
        <taxon>Caenogastropoda</taxon>
        <taxon>Sorbeoconcha</taxon>
        <taxon>Cerithioidea</taxon>
        <taxon>Batillariidae</taxon>
        <taxon>Batillaria</taxon>
    </lineage>
</organism>
<dbReference type="InterPro" id="IPR000629">
    <property type="entry name" value="RNA-helicase_DEAD-box_CS"/>
</dbReference>
<evidence type="ECO:0000256" key="5">
    <source>
        <dbReference type="ARBA" id="ARBA00022884"/>
    </source>
</evidence>
<dbReference type="Gene3D" id="3.40.50.300">
    <property type="entry name" value="P-loop containing nucleotide triphosphate hydrolases"/>
    <property type="match status" value="2"/>
</dbReference>
<name>A0ABD0LNM1_9CAEN</name>
<reference evidence="12 13" key="1">
    <citation type="journal article" date="2023" name="Sci. Data">
        <title>Genome assembly of the Korean intertidal mud-creeper Batillaria attramentaria.</title>
        <authorList>
            <person name="Patra A.K."/>
            <person name="Ho P.T."/>
            <person name="Jun S."/>
            <person name="Lee S.J."/>
            <person name="Kim Y."/>
            <person name="Won Y.J."/>
        </authorList>
    </citation>
    <scope>NUCLEOTIDE SEQUENCE [LARGE SCALE GENOMIC DNA]</scope>
    <source>
        <strain evidence="12">Wonlab-2016</strain>
    </source>
</reference>
<evidence type="ECO:0000256" key="8">
    <source>
        <dbReference type="RuleBase" id="RU365068"/>
    </source>
</evidence>
<evidence type="ECO:0000259" key="9">
    <source>
        <dbReference type="PROSITE" id="PS51192"/>
    </source>
</evidence>
<dbReference type="InterPro" id="IPR001650">
    <property type="entry name" value="Helicase_C-like"/>
</dbReference>
<evidence type="ECO:0000259" key="11">
    <source>
        <dbReference type="PROSITE" id="PS51195"/>
    </source>
</evidence>
<dbReference type="PANTHER" id="PTHR24031">
    <property type="entry name" value="RNA HELICASE"/>
    <property type="match status" value="1"/>
</dbReference>
<evidence type="ECO:0000256" key="1">
    <source>
        <dbReference type="ARBA" id="ARBA00022741"/>
    </source>
</evidence>
<evidence type="ECO:0000259" key="10">
    <source>
        <dbReference type="PROSITE" id="PS51194"/>
    </source>
</evidence>
<dbReference type="InterPro" id="IPR014001">
    <property type="entry name" value="Helicase_ATP-bd"/>
</dbReference>
<dbReference type="InterPro" id="IPR011545">
    <property type="entry name" value="DEAD/DEAH_box_helicase_dom"/>
</dbReference>
<dbReference type="SUPFAM" id="SSF52540">
    <property type="entry name" value="P-loop containing nucleoside triphosphate hydrolases"/>
    <property type="match status" value="1"/>
</dbReference>
<evidence type="ECO:0000256" key="6">
    <source>
        <dbReference type="PROSITE-ProRule" id="PRU00552"/>
    </source>
</evidence>
<feature type="short sequence motif" description="Q motif" evidence="6">
    <location>
        <begin position="94"/>
        <end position="122"/>
    </location>
</feature>
<proteinExistence type="inferred from homology"/>
<comment type="function">
    <text evidence="8">RNA helicase.</text>
</comment>
<evidence type="ECO:0000256" key="3">
    <source>
        <dbReference type="ARBA" id="ARBA00022806"/>
    </source>
</evidence>
<sequence>MAGVFHVRAKTQWKKVEIPTELLSEANFDDLIEIQELSDYEILQNDRDHVALLLSSPELKQTPPRPIGGERVGSFGAPRCLPTTADTQTTHNMDAWNNLGVPAEVLRALREEGFTSPTPIQALALPSAIRDRLDIVGAAETGSGKTLAFAIPILHFILQQENSETEEDEEEAGPVALILEPTRELALQVKKHIMAAARHTDIKVVTVVGGMAPQKQARLLRRKPEIVVATPGRLWELIEEGEDHLTKISQVRQLVMDEADRMIEKGHFEELTKILSFINSNSSNQRSRQTYVFSATLSLTHSGPQRQIKKKRKKASQNKLDELVERIGMKGKPKVIDLTRKEATVQTLTETRINCRLDEKDLYLYYLLRKYGGRTLVFCNSKDCIRRLVSVFKLLHRDPLPLHADMHQRQRLKNLDKFTEKETSLLLASDVAARGLDIPNVDHVIHYQVPRTIENYVHRSGRTARANKEGISVTLVSPDEVHNYRKIVSELKQGEDLPDFPIQVEMLNNLKPLVALAIDIDKKEHKFKSDKRHNGWLHKAAEEMDIDMDEDLLADVGSSQEQEQLASELNGLKKKLASLIQRPMVQAGFSGRYPTKTGQLVVPKSFTEGSAVQEARGVKRKLKK</sequence>
<dbReference type="CDD" id="cd17946">
    <property type="entry name" value="DEADc_DDX24"/>
    <property type="match status" value="1"/>
</dbReference>